<organism evidence="1 2">
    <name type="scientific">Candidatus Electronema aureum</name>
    <dbReference type="NCBI Taxonomy" id="2005002"/>
    <lineage>
        <taxon>Bacteria</taxon>
        <taxon>Pseudomonadati</taxon>
        <taxon>Thermodesulfobacteriota</taxon>
        <taxon>Desulfobulbia</taxon>
        <taxon>Desulfobulbales</taxon>
        <taxon>Desulfobulbaceae</taxon>
        <taxon>Candidatus Electronema</taxon>
    </lineage>
</organism>
<dbReference type="EMBL" id="NQJD01000022">
    <property type="protein sequence ID" value="TAA74585.1"/>
    <property type="molecule type" value="Genomic_DNA"/>
</dbReference>
<proteinExistence type="predicted"/>
<sequence>MNKKYRIIFTGTAAEQVTEIRGIHEQEDC</sequence>
<protein>
    <submittedName>
        <fullName evidence="1">Uncharacterized protein</fullName>
    </submittedName>
</protein>
<dbReference type="AlphaFoldDB" id="A0A521G0Q2"/>
<evidence type="ECO:0000313" key="1">
    <source>
        <dbReference type="EMBL" id="TAA74585.1"/>
    </source>
</evidence>
<comment type="caution">
    <text evidence="1">The sequence shown here is derived from an EMBL/GenBank/DDBJ whole genome shotgun (WGS) entry which is preliminary data.</text>
</comment>
<keyword evidence="2" id="KW-1185">Reference proteome</keyword>
<reference evidence="1" key="1">
    <citation type="submission" date="2017-07" db="EMBL/GenBank/DDBJ databases">
        <title>The cable genome - Insights into the physiology and evolution of filamentous bacteria capable of sulfide oxidation via long distance electron transfer.</title>
        <authorList>
            <person name="Thorup C."/>
            <person name="Bjerg J.T."/>
            <person name="Schreiber L."/>
            <person name="Nielsen L.P."/>
            <person name="Kjeldsen K.U."/>
            <person name="Boesen T."/>
            <person name="Boggild A."/>
            <person name="Meysman F."/>
            <person name="Geelhoed J."/>
            <person name="Schramm A."/>
        </authorList>
    </citation>
    <scope>NUCLEOTIDE SEQUENCE [LARGE SCALE GENOMIC DNA]</scope>
    <source>
        <strain evidence="1">GS</strain>
    </source>
</reference>
<evidence type="ECO:0000313" key="2">
    <source>
        <dbReference type="Proteomes" id="UP000316238"/>
    </source>
</evidence>
<gene>
    <name evidence="1" type="ORF">CDV28_12222</name>
</gene>
<name>A0A521G0Q2_9BACT</name>
<dbReference type="Proteomes" id="UP000316238">
    <property type="component" value="Unassembled WGS sequence"/>
</dbReference>
<accession>A0A521G0Q2</accession>